<gene>
    <name evidence="1" type="ORF">ACFFVD_02115</name>
</gene>
<organism evidence="1 2">
    <name type="scientific">Dietzia aerolata</name>
    <dbReference type="NCBI Taxonomy" id="595984"/>
    <lineage>
        <taxon>Bacteria</taxon>
        <taxon>Bacillati</taxon>
        <taxon>Actinomycetota</taxon>
        <taxon>Actinomycetes</taxon>
        <taxon>Mycobacteriales</taxon>
        <taxon>Dietziaceae</taxon>
        <taxon>Dietzia</taxon>
    </lineage>
</organism>
<protein>
    <submittedName>
        <fullName evidence="1">Uncharacterized protein</fullName>
    </submittedName>
</protein>
<keyword evidence="2" id="KW-1185">Reference proteome</keyword>
<dbReference type="EMBL" id="JBHMDY010000001">
    <property type="protein sequence ID" value="MFB9258590.1"/>
    <property type="molecule type" value="Genomic_DNA"/>
</dbReference>
<accession>A0ABV5JNQ1</accession>
<comment type="caution">
    <text evidence="1">The sequence shown here is derived from an EMBL/GenBank/DDBJ whole genome shotgun (WGS) entry which is preliminary data.</text>
</comment>
<sequence length="73" mass="8073">MTEKSPRLTLLNARSSRVQDALDALVDARSQRAARLIRALDTDAVRLLLFAAVTSVDPRWKFPPNAQKQEAAA</sequence>
<name>A0ABV5JNQ1_9ACTN</name>
<evidence type="ECO:0000313" key="1">
    <source>
        <dbReference type="EMBL" id="MFB9258590.1"/>
    </source>
</evidence>
<evidence type="ECO:0000313" key="2">
    <source>
        <dbReference type="Proteomes" id="UP001589700"/>
    </source>
</evidence>
<proteinExistence type="predicted"/>
<reference evidence="1 2" key="1">
    <citation type="submission" date="2024-09" db="EMBL/GenBank/DDBJ databases">
        <authorList>
            <person name="Sun Q."/>
            <person name="Mori K."/>
        </authorList>
    </citation>
    <scope>NUCLEOTIDE SEQUENCE [LARGE SCALE GENOMIC DNA]</scope>
    <source>
        <strain evidence="1 2">CCM 7659</strain>
    </source>
</reference>
<dbReference type="Proteomes" id="UP001589700">
    <property type="component" value="Unassembled WGS sequence"/>
</dbReference>
<dbReference type="RefSeq" id="WP_182632698.1">
    <property type="nucleotide sequence ID" value="NZ_JAALDM010000175.1"/>
</dbReference>